<dbReference type="EMBL" id="JBHSXN010000001">
    <property type="protein sequence ID" value="MFC6951599.1"/>
    <property type="molecule type" value="Genomic_DNA"/>
</dbReference>
<evidence type="ECO:0000313" key="2">
    <source>
        <dbReference type="EMBL" id="MFC6951599.1"/>
    </source>
</evidence>
<dbReference type="SUPFAM" id="SSF56300">
    <property type="entry name" value="Metallo-dependent phosphatases"/>
    <property type="match status" value="1"/>
</dbReference>
<proteinExistence type="predicted"/>
<dbReference type="AlphaFoldDB" id="A0ABD5V7U3"/>
<dbReference type="PANTHER" id="PTHR39323:SF1">
    <property type="entry name" value="BLR1149 PROTEIN"/>
    <property type="match status" value="1"/>
</dbReference>
<evidence type="ECO:0000259" key="1">
    <source>
        <dbReference type="Pfam" id="PF00149"/>
    </source>
</evidence>
<sequence>MTASESSASTGRDDVAFRDRAVFFSRSDVLVLADLHVGRADASDVDFPVGERAHLRDRLVALLDAFAPETVVFAGDVLHRFEYVPAVVRETLDELVDVVAAAGADLVATPGNHDPQLPGVLDAPTPACFRFDDVVVCHGHEPPGEAAGSDAGDASTTDASLFVVGHDHPTIDIEGQRRPTYLYGPGTYRGSDVLMLPSFTELAAGVEVNGMWTDDFSSPLVTNANALRPVVYDADTDEALWFPPLRALRAYL</sequence>
<name>A0ABD5V7U3_9EURY</name>
<feature type="domain" description="Calcineurin-like phosphoesterase" evidence="1">
    <location>
        <begin position="29"/>
        <end position="114"/>
    </location>
</feature>
<dbReference type="Proteomes" id="UP001596395">
    <property type="component" value="Unassembled WGS sequence"/>
</dbReference>
<dbReference type="RefSeq" id="WP_336348624.1">
    <property type="nucleotide sequence ID" value="NZ_JAZAQL010000001.1"/>
</dbReference>
<protein>
    <submittedName>
        <fullName evidence="2">Metallophosphoesterase</fullName>
    </submittedName>
</protein>
<dbReference type="InterPro" id="IPR004843">
    <property type="entry name" value="Calcineurin-like_PHP"/>
</dbReference>
<dbReference type="Gene3D" id="3.60.21.10">
    <property type="match status" value="1"/>
</dbReference>
<reference evidence="2 3" key="1">
    <citation type="journal article" date="2019" name="Int. J. Syst. Evol. Microbiol.">
        <title>The Global Catalogue of Microorganisms (GCM) 10K type strain sequencing project: providing services to taxonomists for standard genome sequencing and annotation.</title>
        <authorList>
            <consortium name="The Broad Institute Genomics Platform"/>
            <consortium name="The Broad Institute Genome Sequencing Center for Infectious Disease"/>
            <person name="Wu L."/>
            <person name="Ma J."/>
        </authorList>
    </citation>
    <scope>NUCLEOTIDE SEQUENCE [LARGE SCALE GENOMIC DNA]</scope>
    <source>
        <strain evidence="2 3">GX26</strain>
    </source>
</reference>
<dbReference type="Pfam" id="PF00149">
    <property type="entry name" value="Metallophos"/>
    <property type="match status" value="1"/>
</dbReference>
<dbReference type="PANTHER" id="PTHR39323">
    <property type="entry name" value="BLR1149 PROTEIN"/>
    <property type="match status" value="1"/>
</dbReference>
<gene>
    <name evidence="2" type="ORF">ACFQGB_01865</name>
</gene>
<accession>A0ABD5V7U3</accession>
<keyword evidence="3" id="KW-1185">Reference proteome</keyword>
<evidence type="ECO:0000313" key="3">
    <source>
        <dbReference type="Proteomes" id="UP001596395"/>
    </source>
</evidence>
<organism evidence="2 3">
    <name type="scientific">Halorubellus litoreus</name>
    <dbReference type="NCBI Taxonomy" id="755308"/>
    <lineage>
        <taxon>Archaea</taxon>
        <taxon>Methanobacteriati</taxon>
        <taxon>Methanobacteriota</taxon>
        <taxon>Stenosarchaea group</taxon>
        <taxon>Halobacteria</taxon>
        <taxon>Halobacteriales</taxon>
        <taxon>Halorubellaceae</taxon>
        <taxon>Halorubellus</taxon>
    </lineage>
</organism>
<dbReference type="InterPro" id="IPR029052">
    <property type="entry name" value="Metallo-depent_PP-like"/>
</dbReference>
<comment type="caution">
    <text evidence="2">The sequence shown here is derived from an EMBL/GenBank/DDBJ whole genome shotgun (WGS) entry which is preliminary data.</text>
</comment>